<dbReference type="Proteomes" id="UP000887569">
    <property type="component" value="Unplaced"/>
</dbReference>
<reference evidence="2" key="1">
    <citation type="submission" date="2022-11" db="UniProtKB">
        <authorList>
            <consortium name="WormBaseParasite"/>
        </authorList>
    </citation>
    <scope>IDENTIFICATION</scope>
</reference>
<dbReference type="AlphaFoldDB" id="A0A915ASN6"/>
<name>A0A915ASN6_PARUN</name>
<accession>A0A915ASN6</accession>
<keyword evidence="1" id="KW-1185">Reference proteome</keyword>
<organism evidence="1 2">
    <name type="scientific">Parascaris univalens</name>
    <name type="common">Nematode worm</name>
    <dbReference type="NCBI Taxonomy" id="6257"/>
    <lineage>
        <taxon>Eukaryota</taxon>
        <taxon>Metazoa</taxon>
        <taxon>Ecdysozoa</taxon>
        <taxon>Nematoda</taxon>
        <taxon>Chromadorea</taxon>
        <taxon>Rhabditida</taxon>
        <taxon>Spirurina</taxon>
        <taxon>Ascaridomorpha</taxon>
        <taxon>Ascaridoidea</taxon>
        <taxon>Ascarididae</taxon>
        <taxon>Parascaris</taxon>
    </lineage>
</organism>
<evidence type="ECO:0000313" key="1">
    <source>
        <dbReference type="Proteomes" id="UP000887569"/>
    </source>
</evidence>
<sequence>MDVCSSVVCRTPFATSGGGTVITLQAWFTESTRNEGLNKHRRGMEILFRRKKGFDFPSNLQCSQPVMQNLWRLWYSISSLKQLWATFYRLFANFSISTGAIGTMPILSMTATRISRFLPGYG</sequence>
<protein>
    <submittedName>
        <fullName evidence="2">Uncharacterized protein</fullName>
    </submittedName>
</protein>
<proteinExistence type="predicted"/>
<evidence type="ECO:0000313" key="2">
    <source>
        <dbReference type="WBParaSite" id="PgR014X_g086_t01"/>
    </source>
</evidence>
<dbReference type="WBParaSite" id="PgR014X_g086_t01">
    <property type="protein sequence ID" value="PgR014X_g086_t01"/>
    <property type="gene ID" value="PgR014X_g086"/>
</dbReference>